<name>A0A498I7N1_MALDO</name>
<dbReference type="AlphaFoldDB" id="A0A498I7N1"/>
<comment type="caution">
    <text evidence="1">The sequence shown here is derived from an EMBL/GenBank/DDBJ whole genome shotgun (WGS) entry which is preliminary data.</text>
</comment>
<evidence type="ECO:0000313" key="1">
    <source>
        <dbReference type="EMBL" id="RXH77103.1"/>
    </source>
</evidence>
<accession>A0A498I7N1</accession>
<keyword evidence="2" id="KW-1185">Reference proteome</keyword>
<protein>
    <submittedName>
        <fullName evidence="1">Uncharacterized protein</fullName>
    </submittedName>
</protein>
<organism evidence="1 2">
    <name type="scientific">Malus domestica</name>
    <name type="common">Apple</name>
    <name type="synonym">Pyrus malus</name>
    <dbReference type="NCBI Taxonomy" id="3750"/>
    <lineage>
        <taxon>Eukaryota</taxon>
        <taxon>Viridiplantae</taxon>
        <taxon>Streptophyta</taxon>
        <taxon>Embryophyta</taxon>
        <taxon>Tracheophyta</taxon>
        <taxon>Spermatophyta</taxon>
        <taxon>Magnoliopsida</taxon>
        <taxon>eudicotyledons</taxon>
        <taxon>Gunneridae</taxon>
        <taxon>Pentapetalae</taxon>
        <taxon>rosids</taxon>
        <taxon>fabids</taxon>
        <taxon>Rosales</taxon>
        <taxon>Rosaceae</taxon>
        <taxon>Amygdaloideae</taxon>
        <taxon>Maleae</taxon>
        <taxon>Malus</taxon>
    </lineage>
</organism>
<gene>
    <name evidence="1" type="ORF">DVH24_019991</name>
</gene>
<dbReference type="Proteomes" id="UP000290289">
    <property type="component" value="Chromosome 14"/>
</dbReference>
<dbReference type="EMBL" id="RDQH01000340">
    <property type="protein sequence ID" value="RXH77103.1"/>
    <property type="molecule type" value="Genomic_DNA"/>
</dbReference>
<proteinExistence type="predicted"/>
<reference evidence="1 2" key="1">
    <citation type="submission" date="2018-10" db="EMBL/GenBank/DDBJ databases">
        <title>A high-quality apple genome assembly.</title>
        <authorList>
            <person name="Hu J."/>
        </authorList>
    </citation>
    <scope>NUCLEOTIDE SEQUENCE [LARGE SCALE GENOMIC DNA]</scope>
    <source>
        <strain evidence="2">cv. HFTH1</strain>
        <tissue evidence="1">Young leaf</tissue>
    </source>
</reference>
<sequence>MRRSIMSTVVGLHIPSIYPTFFTLPHTCRFPTPPSPHLCFPTLSPSPKVGQQRILDRVSLREVARFLLLLWYDCTCELKLLIWPKRGGATGYGEWTRILAVCDVYNVPRPVVIP</sequence>
<evidence type="ECO:0000313" key="2">
    <source>
        <dbReference type="Proteomes" id="UP000290289"/>
    </source>
</evidence>